<evidence type="ECO:0000313" key="2">
    <source>
        <dbReference type="EMBL" id="OIJ39559.1"/>
    </source>
</evidence>
<gene>
    <name evidence="2" type="ORF">LO55_2209</name>
</gene>
<dbReference type="Proteomes" id="UP000180246">
    <property type="component" value="Unassembled WGS sequence"/>
</dbReference>
<dbReference type="InterPro" id="IPR011049">
    <property type="entry name" value="Serralysin-like_metalloprot_C"/>
</dbReference>
<dbReference type="AlphaFoldDB" id="A0A1S2N395"/>
<comment type="caution">
    <text evidence="2">The sequence shown here is derived from an EMBL/GenBank/DDBJ whole genome shotgun (WGS) entry which is preliminary data.</text>
</comment>
<evidence type="ECO:0000259" key="1">
    <source>
        <dbReference type="Pfam" id="PF13946"/>
    </source>
</evidence>
<protein>
    <submittedName>
        <fullName evidence="2">Hemolysin-type calcium-binding repeat family protein</fullName>
    </submittedName>
</protein>
<evidence type="ECO:0000313" key="3">
    <source>
        <dbReference type="Proteomes" id="UP000180246"/>
    </source>
</evidence>
<dbReference type="Gene3D" id="1.10.3130.20">
    <property type="entry name" value="Phycobilisome linker domain"/>
    <property type="match status" value="1"/>
</dbReference>
<dbReference type="EMBL" id="JRYB01000001">
    <property type="protein sequence ID" value="OIJ39559.1"/>
    <property type="molecule type" value="Genomic_DNA"/>
</dbReference>
<organism evidence="2 3">
    <name type="scientific">Massilia timonae</name>
    <dbReference type="NCBI Taxonomy" id="47229"/>
    <lineage>
        <taxon>Bacteria</taxon>
        <taxon>Pseudomonadati</taxon>
        <taxon>Pseudomonadota</taxon>
        <taxon>Betaproteobacteria</taxon>
        <taxon>Burkholderiales</taxon>
        <taxon>Oxalobacteraceae</taxon>
        <taxon>Telluria group</taxon>
        <taxon>Massilia</taxon>
    </lineage>
</organism>
<reference evidence="2 3" key="1">
    <citation type="submission" date="2014-10" db="EMBL/GenBank/DDBJ databases">
        <authorList>
            <person name="Seo M.-J."/>
            <person name="Seok Y.J."/>
            <person name="Cha I.-T."/>
        </authorList>
    </citation>
    <scope>NUCLEOTIDE SEQUENCE [LARGE SCALE GENOMIC DNA]</scope>
    <source>
        <strain evidence="2 3">NEU</strain>
    </source>
</reference>
<dbReference type="InterPro" id="IPR001343">
    <property type="entry name" value="Hemolysn_Ca-bd"/>
</dbReference>
<name>A0A1S2N395_9BURK</name>
<dbReference type="Pfam" id="PF13946">
    <property type="entry name" value="DUF4214"/>
    <property type="match status" value="1"/>
</dbReference>
<dbReference type="PRINTS" id="PR00313">
    <property type="entry name" value="CABNDNGRPT"/>
</dbReference>
<dbReference type="PROSITE" id="PS00330">
    <property type="entry name" value="HEMOLYSIN_CALCIUM"/>
    <property type="match status" value="1"/>
</dbReference>
<dbReference type="SUPFAM" id="SSF51120">
    <property type="entry name" value="beta-Roll"/>
    <property type="match status" value="1"/>
</dbReference>
<dbReference type="InterPro" id="IPR038255">
    <property type="entry name" value="PBS_linker_sf"/>
</dbReference>
<accession>A0A1S2N395</accession>
<dbReference type="InterPro" id="IPR025282">
    <property type="entry name" value="DUF4214"/>
</dbReference>
<dbReference type="Pfam" id="PF00353">
    <property type="entry name" value="HemolysinCabind"/>
    <property type="match status" value="1"/>
</dbReference>
<dbReference type="Gene3D" id="2.150.10.10">
    <property type="entry name" value="Serralysin-like metalloprotease, C-terminal"/>
    <property type="match status" value="1"/>
</dbReference>
<sequence length="1094" mass="112172">MSTSSIHDSTVNAFYLAFYGRPADPAGLKFWAQQLASNNGELGAITQAFATSEEAQVRFGDETLAGRIGEIYQALFNRAPDAAGLAYWMGVVEQGHASLADVSVAIMRGARGSDATLTALRQQAVDAFTAQVEAGGTEYSGYAAVEAARILVRAVTADATAADVDALVKAAVSFADTATTTPAVVEAIAVNTTLLALFDTTRGKGDPVALAQALSDTAKAAAGDPVTLESLLRGGGMDKVLKVMPARATLQDVVDALAKGGLPAAVEVVYPSAPATPPVKAMAIQFAGVAQGEDDLAPADNVTNVKYADVKFKYSGKDLAAGQHFEYSTDGATWHTVDATGVDAQARTVTIAGLNLSGSLDEYRVAPAPAADVTTTVALRAVEGSKVIARAETDIVYDASAPLGQLSFQGIDDGPADVNTTTAGKADIAFGLDGAYADAIVQWRIAGDEQWAVLDKPSINGVFTLADIDLSEDDVTIEMRLIDAAGNVGDTITQFIDGPAGVAVTPTFTVMPSVDGLMAGANVAGTLQLVDGKHVTDVKAATQTQNGMTVFTIGAQDAVASGTLHFKTTGGALLDDQFGLAYTLGTDDGDTMSGPIVWGFDGDDTITGTSGRDTLVGGAGNDTISAGAGADMVYGGAGADLIDLGADEAADRVFYEAGIAAGAVFVDGGSTQAMDKISSFGTGDTITVQRSLLGTSTVQSTYLSAGDSTAWAVVRGSDADGHFKAGTGASDDDYMVQWGDGEHVNSVIVRDYGTLAPMAMLTDNANTLGFIPRPTSTYVSSNLQLQGVTSHLVMWTSEGGIGDVTDPAGFALYDVATGSDIAATAYTSPVTVAGSVLSFSGRLDIGLYKMSWDTGAFTTGPKVLAGKDVLIAGGVVGHFHYRGFEMASQVTVHGDATFANDEVKNQAFVSDGLHDARIRTGGGNDVVSDNGARLTIVYDVFDEAAHDIILGFDSEGEDDAISFEGAAALLLDKDGSGLIEWVEAPGAAVLADSEAVAITATSDMHFGPGTALGTSANAISRVVNVGAIAQDDHLLILVRDDVEDAGVLLLYRNLDGSGTIEGNELTTIALFNDGIPDTDDIVVVGTAQLGIPGG</sequence>
<dbReference type="InterPro" id="IPR018511">
    <property type="entry name" value="Hemolysin-typ_Ca-bd_CS"/>
</dbReference>
<feature type="domain" description="DUF4214" evidence="1">
    <location>
        <begin position="47"/>
        <end position="108"/>
    </location>
</feature>
<proteinExistence type="predicted"/>
<dbReference type="RefSeq" id="WP_071361479.1">
    <property type="nucleotide sequence ID" value="NZ_JRYB01000001.1"/>
</dbReference>
<dbReference type="GO" id="GO:0005509">
    <property type="term" value="F:calcium ion binding"/>
    <property type="evidence" value="ECO:0007669"/>
    <property type="project" value="InterPro"/>
</dbReference>